<name>A0ABQ2NBG2_9ACTN</name>
<keyword evidence="2" id="KW-1185">Reference proteome</keyword>
<accession>A0ABQ2NBG2</accession>
<evidence type="ECO:0000313" key="2">
    <source>
        <dbReference type="Proteomes" id="UP000655410"/>
    </source>
</evidence>
<sequence>MVVLGLVVAVWHGRIVRRGAGSPRNGDGAAKRRARNTFEPVSASGREGVLAETGSTVRELGGRLFPDRCALINAARSRGLRRF</sequence>
<evidence type="ECO:0000313" key="1">
    <source>
        <dbReference type="EMBL" id="GGO88887.1"/>
    </source>
</evidence>
<gene>
    <name evidence="1" type="ORF">GCM10011584_16970</name>
</gene>
<proteinExistence type="predicted"/>
<comment type="caution">
    <text evidence="1">The sequence shown here is derived from an EMBL/GenBank/DDBJ whole genome shotgun (WGS) entry which is preliminary data.</text>
</comment>
<organism evidence="1 2">
    <name type="scientific">Nocardioides phosphati</name>
    <dbReference type="NCBI Taxonomy" id="1867775"/>
    <lineage>
        <taxon>Bacteria</taxon>
        <taxon>Bacillati</taxon>
        <taxon>Actinomycetota</taxon>
        <taxon>Actinomycetes</taxon>
        <taxon>Propionibacteriales</taxon>
        <taxon>Nocardioidaceae</taxon>
        <taxon>Nocardioides</taxon>
    </lineage>
</organism>
<reference evidence="2" key="1">
    <citation type="journal article" date="2019" name="Int. J. Syst. Evol. Microbiol.">
        <title>The Global Catalogue of Microorganisms (GCM) 10K type strain sequencing project: providing services to taxonomists for standard genome sequencing and annotation.</title>
        <authorList>
            <consortium name="The Broad Institute Genomics Platform"/>
            <consortium name="The Broad Institute Genome Sequencing Center for Infectious Disease"/>
            <person name="Wu L."/>
            <person name="Ma J."/>
        </authorList>
    </citation>
    <scope>NUCLEOTIDE SEQUENCE [LARGE SCALE GENOMIC DNA]</scope>
    <source>
        <strain evidence="2">CGMCC 4.7371</strain>
    </source>
</reference>
<protein>
    <submittedName>
        <fullName evidence="1">Uncharacterized protein</fullName>
    </submittedName>
</protein>
<dbReference type="Proteomes" id="UP000655410">
    <property type="component" value="Unassembled WGS sequence"/>
</dbReference>
<dbReference type="EMBL" id="BMNI01000003">
    <property type="protein sequence ID" value="GGO88887.1"/>
    <property type="molecule type" value="Genomic_DNA"/>
</dbReference>